<feature type="compositionally biased region" description="Low complexity" evidence="6">
    <location>
        <begin position="327"/>
        <end position="341"/>
    </location>
</feature>
<feature type="compositionally biased region" description="Polar residues" evidence="6">
    <location>
        <begin position="1336"/>
        <end position="1347"/>
    </location>
</feature>
<dbReference type="InterPro" id="IPR019437">
    <property type="entry name" value="TPP1/Est3"/>
</dbReference>
<comment type="caution">
    <text evidence="8">The sequence shown here is derived from an EMBL/GenBank/DDBJ whole genome shotgun (WGS) entry which is preliminary data.</text>
</comment>
<feature type="region of interest" description="Disordered" evidence="6">
    <location>
        <begin position="421"/>
        <end position="492"/>
    </location>
</feature>
<name>A0AA43QR25_9LECA</name>
<feature type="compositionally biased region" description="Basic and acidic residues" evidence="6">
    <location>
        <begin position="957"/>
        <end position="966"/>
    </location>
</feature>
<feature type="compositionally biased region" description="Polar residues" evidence="6">
    <location>
        <begin position="881"/>
        <end position="892"/>
    </location>
</feature>
<feature type="compositionally biased region" description="Polar residues" evidence="6">
    <location>
        <begin position="627"/>
        <end position="636"/>
    </location>
</feature>
<feature type="compositionally biased region" description="Polar residues" evidence="6">
    <location>
        <begin position="1373"/>
        <end position="1394"/>
    </location>
</feature>
<feature type="compositionally biased region" description="Polar residues" evidence="6">
    <location>
        <begin position="1309"/>
        <end position="1318"/>
    </location>
</feature>
<feature type="compositionally biased region" description="Polar residues" evidence="6">
    <location>
        <begin position="421"/>
        <end position="432"/>
    </location>
</feature>
<feature type="compositionally biased region" description="Basic and acidic residues" evidence="6">
    <location>
        <begin position="1348"/>
        <end position="1357"/>
    </location>
</feature>
<evidence type="ECO:0000259" key="7">
    <source>
        <dbReference type="Pfam" id="PF10341"/>
    </source>
</evidence>
<proteinExistence type="predicted"/>
<feature type="region of interest" description="Disordered" evidence="6">
    <location>
        <begin position="1184"/>
        <end position="1215"/>
    </location>
</feature>
<feature type="compositionally biased region" description="Polar residues" evidence="6">
    <location>
        <begin position="176"/>
        <end position="196"/>
    </location>
</feature>
<feature type="compositionally biased region" description="Low complexity" evidence="6">
    <location>
        <begin position="756"/>
        <end position="773"/>
    </location>
</feature>
<feature type="region of interest" description="Disordered" evidence="6">
    <location>
        <begin position="263"/>
        <end position="351"/>
    </location>
</feature>
<dbReference type="GO" id="GO:0000781">
    <property type="term" value="C:chromosome, telomeric region"/>
    <property type="evidence" value="ECO:0007669"/>
    <property type="project" value="UniProtKB-SubCell"/>
</dbReference>
<feature type="region of interest" description="Disordered" evidence="6">
    <location>
        <begin position="853"/>
        <end position="1053"/>
    </location>
</feature>
<feature type="compositionally biased region" description="Low complexity" evidence="6">
    <location>
        <begin position="1184"/>
        <end position="1193"/>
    </location>
</feature>
<feature type="compositionally biased region" description="Polar residues" evidence="6">
    <location>
        <begin position="510"/>
        <end position="534"/>
    </location>
</feature>
<feature type="region of interest" description="Disordered" evidence="6">
    <location>
        <begin position="170"/>
        <end position="202"/>
    </location>
</feature>
<dbReference type="Proteomes" id="UP001161017">
    <property type="component" value="Unassembled WGS sequence"/>
</dbReference>
<organism evidence="8 9">
    <name type="scientific">Ramalina farinacea</name>
    <dbReference type="NCBI Taxonomy" id="258253"/>
    <lineage>
        <taxon>Eukaryota</taxon>
        <taxon>Fungi</taxon>
        <taxon>Dikarya</taxon>
        <taxon>Ascomycota</taxon>
        <taxon>Pezizomycotina</taxon>
        <taxon>Lecanoromycetes</taxon>
        <taxon>OSLEUM clade</taxon>
        <taxon>Lecanoromycetidae</taxon>
        <taxon>Lecanorales</taxon>
        <taxon>Lecanorineae</taxon>
        <taxon>Ramalinaceae</taxon>
        <taxon>Ramalina</taxon>
    </lineage>
</organism>
<keyword evidence="3" id="KW-0158">Chromosome</keyword>
<keyword evidence="5" id="KW-0539">Nucleus</keyword>
<evidence type="ECO:0000256" key="6">
    <source>
        <dbReference type="SAM" id="MobiDB-lite"/>
    </source>
</evidence>
<feature type="region of interest" description="Disordered" evidence="6">
    <location>
        <begin position="571"/>
        <end position="640"/>
    </location>
</feature>
<feature type="region of interest" description="Disordered" evidence="6">
    <location>
        <begin position="755"/>
        <end position="834"/>
    </location>
</feature>
<protein>
    <recommendedName>
        <fullName evidence="7">Shelterin complex subunit TPP1/Est3 domain-containing protein</fullName>
    </recommendedName>
</protein>
<evidence type="ECO:0000313" key="8">
    <source>
        <dbReference type="EMBL" id="MDI1491068.1"/>
    </source>
</evidence>
<feature type="region of interest" description="Disordered" evidence="6">
    <location>
        <begin position="508"/>
        <end position="534"/>
    </location>
</feature>
<dbReference type="GO" id="GO:0005697">
    <property type="term" value="C:telomerase holoenzyme complex"/>
    <property type="evidence" value="ECO:0007669"/>
    <property type="project" value="InterPro"/>
</dbReference>
<feature type="compositionally biased region" description="Basic and acidic residues" evidence="6">
    <location>
        <begin position="787"/>
        <end position="798"/>
    </location>
</feature>
<feature type="region of interest" description="Disordered" evidence="6">
    <location>
        <begin position="1246"/>
        <end position="1396"/>
    </location>
</feature>
<evidence type="ECO:0000256" key="1">
    <source>
        <dbReference type="ARBA" id="ARBA00004123"/>
    </source>
</evidence>
<dbReference type="Pfam" id="PF10341">
    <property type="entry name" value="TPP1"/>
    <property type="match status" value="1"/>
</dbReference>
<feature type="compositionally biased region" description="Basic and acidic residues" evidence="6">
    <location>
        <begin position="821"/>
        <end position="834"/>
    </location>
</feature>
<dbReference type="EMBL" id="JAPUFD010000013">
    <property type="protein sequence ID" value="MDI1491068.1"/>
    <property type="molecule type" value="Genomic_DNA"/>
</dbReference>
<dbReference type="GO" id="GO:0042162">
    <property type="term" value="F:telomeric DNA binding"/>
    <property type="evidence" value="ECO:0007669"/>
    <property type="project" value="InterPro"/>
</dbReference>
<feature type="compositionally biased region" description="Polar residues" evidence="6">
    <location>
        <begin position="801"/>
        <end position="814"/>
    </location>
</feature>
<reference evidence="8" key="1">
    <citation type="journal article" date="2023" name="Genome Biol. Evol.">
        <title>First Whole Genome Sequence and Flow Cytometry Genome Size Data for the Lichen-Forming Fungus Ramalina farinacea (Ascomycota).</title>
        <authorList>
            <person name="Llewellyn T."/>
            <person name="Mian S."/>
            <person name="Hill R."/>
            <person name="Leitch I.J."/>
            <person name="Gaya E."/>
        </authorList>
    </citation>
    <scope>NUCLEOTIDE SEQUENCE</scope>
    <source>
        <strain evidence="8">LIQ254RAFAR</strain>
    </source>
</reference>
<feature type="compositionally biased region" description="Polar residues" evidence="6">
    <location>
        <begin position="286"/>
        <end position="295"/>
    </location>
</feature>
<gene>
    <name evidence="8" type="ORF">OHK93_002273</name>
</gene>
<sequence>MDLVKPWLVSHAVKELGQVLQWRDQGENLSLPGGEAGGSVFEDDGKTIKIKPTKLGQTAQLIKFGKSSPLIEATLSDSKTRIPITFDRASIQEYETKARQPLTHRTLGAVIQIQEYEIRATALGPRSDRLSLYVTKFKLLGANGSGIFGEVPRGIESEEAVRGLLRKLESQRQKQEQLPSADSSTRRSSLNSNHISSPVKDGKLLDEAHPLVESSIFATQMGRIPSGLSTGLLPSGKDLARHFDNTTEELGPPNNADLIRGFQRRQPKQPSPKSSPTFDDRDRTSNKGITSTDDMPSQLERESSPAVISVPENRTQANGKRRQDAHSFTSSSYARRSGSASLDKGTANFASVNGKGVPTIVPAKRKRRERVSARDVKIHKDQENLLARPDSWLPAEPSQREPMANIPIQILNELNYVADSNSEVPKRSQSPQEFEHEQRRASHLQDMSTSASMSEEDEELEWASSPVREAAETLPADSSRPGSSQSNNFSTNQIPSLANLEATSLGFPASSIQGHTKNNSQSVASSPRPTQSLHSLSINGESLEIMSTTENVPFTQVKRTPYVNGFVSMTESTSVEHPNSSGTQDVSRISGTSLGDSNVLSSAQSNDAAAAVSERDKELELPPRSGEQLSGQSQLEGSVKDPGVARVRDLQTNFRDSTAEEPLLRELVEELHSDMDASNPPGHHPLKMQDEEVSSKYEAMQGSTKRKDDFASVLLSRTSKRAKLSDFLPEHFSQEEAQSTNLRNMVDRHRKDFFTSRRSSASSAQVSNPASPAKLAGGILPSLLSNAERRRSTQKPDDDSIQTAGNTGTSSNAVSRADTPLLRDPEAAITPDRENDLLNKAIDLRAFQMSEELGKQHSTVAEAQGSPKDASNAGATDDNSDQTSPKEQNSAGGSPLPAPESVVRQANGPVAPVISDPKTEVPEESGSTSRIGPLIENIERRVAPDAPPSLDDDTEATPDKGGEKPKSIRPPANLQIQEPQNIAPPANSQIQEPQNIAPPANLQVQGPQDKVTSADLQMQGPKDKAPTEDLQIQDSQDKLPSHAEKGSRNPNVVHQPKIEDHQSVLEIFQASYPSYTGNQKHFSSMCLRIKKLMVDGGCPHQFLWDDFIIRQRTDYSLYVQQCTEDAEDPVSYEQYYSNAIEEPLHTKKVVTVRNLHDALPEQSEKSFSDRPAYQSAVLPRIGASSTWSDTSSLDSREPPSLTKMMRSATKQSRVASPLATESTTFGKPQLPQQPVQLFTDPVTATITSPPSRVISPPRTARKPTGKQEAMSVTIDLTIDDEEPSPVMASSRSETVKGTGPSAKVRRSLPWSNNGTPSRAQVAVHDLGQSLDKRSTPRSTFQASSSSRLGKDRQHEVIDVEATGAPLVDKGKQLASQRSTLDTASNTDGSRSLVPNSRGLIAGADDYQKHETSQEPQQGWWRDPDTPYNKFVRDMAAIQPARGNSYASPDNVRRGKAIQKHRQKKLKHVHMAELGL</sequence>
<feature type="domain" description="Shelterin complex subunit TPP1/Est3" evidence="7">
    <location>
        <begin position="55"/>
        <end position="149"/>
    </location>
</feature>
<evidence type="ECO:0000256" key="2">
    <source>
        <dbReference type="ARBA" id="ARBA00004574"/>
    </source>
</evidence>
<dbReference type="GO" id="GO:0007004">
    <property type="term" value="P:telomere maintenance via telomerase"/>
    <property type="evidence" value="ECO:0007669"/>
    <property type="project" value="InterPro"/>
</dbReference>
<evidence type="ECO:0000256" key="4">
    <source>
        <dbReference type="ARBA" id="ARBA00022895"/>
    </source>
</evidence>
<evidence type="ECO:0000313" key="9">
    <source>
        <dbReference type="Proteomes" id="UP001161017"/>
    </source>
</evidence>
<accession>A0AA43QR25</accession>
<keyword evidence="9" id="KW-1185">Reference proteome</keyword>
<evidence type="ECO:0000256" key="3">
    <source>
        <dbReference type="ARBA" id="ARBA00022454"/>
    </source>
</evidence>
<feature type="compositionally biased region" description="Polar residues" evidence="6">
    <location>
        <begin position="571"/>
        <end position="607"/>
    </location>
</feature>
<feature type="compositionally biased region" description="Polar residues" evidence="6">
    <location>
        <begin position="974"/>
        <end position="994"/>
    </location>
</feature>
<comment type="subcellular location">
    <subcellularLocation>
        <location evidence="2">Chromosome</location>
        <location evidence="2">Telomere</location>
    </subcellularLocation>
    <subcellularLocation>
        <location evidence="1">Nucleus</location>
    </subcellularLocation>
</comment>
<evidence type="ECO:0000256" key="5">
    <source>
        <dbReference type="ARBA" id="ARBA00023242"/>
    </source>
</evidence>
<feature type="compositionally biased region" description="Polar residues" evidence="6">
    <location>
        <begin position="480"/>
        <end position="492"/>
    </location>
</feature>
<keyword evidence="4" id="KW-0779">Telomere</keyword>
<feature type="compositionally biased region" description="Polar residues" evidence="6">
    <location>
        <begin position="1002"/>
        <end position="1016"/>
    </location>
</feature>
<feature type="compositionally biased region" description="Basic and acidic residues" evidence="6">
    <location>
        <begin position="1035"/>
        <end position="1047"/>
    </location>
</feature>